<dbReference type="PANTHER" id="PTHR46372:SF26">
    <property type="entry name" value="(WILD MALAYSIAN BANANA) HYPOTHETICAL PROTEIN"/>
    <property type="match status" value="1"/>
</dbReference>
<protein>
    <recommendedName>
        <fullName evidence="7">TPX2 C-terminal domain-containing protein</fullName>
    </recommendedName>
</protein>
<evidence type="ECO:0000313" key="8">
    <source>
        <dbReference type="EMBL" id="MCI10723.1"/>
    </source>
</evidence>
<name>A0A392PF47_9FABA</name>
<keyword evidence="3" id="KW-0963">Cytoplasm</keyword>
<dbReference type="GO" id="GO:0005874">
    <property type="term" value="C:microtubule"/>
    <property type="evidence" value="ECO:0007669"/>
    <property type="project" value="UniProtKB-KW"/>
</dbReference>
<evidence type="ECO:0000256" key="5">
    <source>
        <dbReference type="ARBA" id="ARBA00023212"/>
    </source>
</evidence>
<proteinExistence type="inferred from homology"/>
<dbReference type="InterPro" id="IPR044806">
    <property type="entry name" value="WVD2/WDL1-4"/>
</dbReference>
<keyword evidence="9" id="KW-1185">Reference proteome</keyword>
<dbReference type="AlphaFoldDB" id="A0A392PF47"/>
<dbReference type="Pfam" id="PF06886">
    <property type="entry name" value="TPX2"/>
    <property type="match status" value="1"/>
</dbReference>
<feature type="domain" description="TPX2 C-terminal" evidence="7">
    <location>
        <begin position="13"/>
        <end position="86"/>
    </location>
</feature>
<dbReference type="Proteomes" id="UP000265520">
    <property type="component" value="Unassembled WGS sequence"/>
</dbReference>
<evidence type="ECO:0000256" key="3">
    <source>
        <dbReference type="ARBA" id="ARBA00022490"/>
    </source>
</evidence>
<feature type="region of interest" description="Disordered" evidence="6">
    <location>
        <begin position="38"/>
        <end position="57"/>
    </location>
</feature>
<evidence type="ECO:0000256" key="2">
    <source>
        <dbReference type="ARBA" id="ARBA00005885"/>
    </source>
</evidence>
<comment type="similarity">
    <text evidence="2">Belongs to the TPX2 family.</text>
</comment>
<evidence type="ECO:0000313" key="9">
    <source>
        <dbReference type="Proteomes" id="UP000265520"/>
    </source>
</evidence>
<evidence type="ECO:0000259" key="7">
    <source>
        <dbReference type="Pfam" id="PF06886"/>
    </source>
</evidence>
<evidence type="ECO:0000256" key="6">
    <source>
        <dbReference type="SAM" id="MobiDB-lite"/>
    </source>
</evidence>
<comment type="subcellular location">
    <subcellularLocation>
        <location evidence="1">Cytoplasm</location>
        <location evidence="1">Cytoskeleton</location>
    </subcellularLocation>
</comment>
<evidence type="ECO:0000256" key="4">
    <source>
        <dbReference type="ARBA" id="ARBA00022701"/>
    </source>
</evidence>
<dbReference type="GO" id="GO:0000226">
    <property type="term" value="P:microtubule cytoskeleton organization"/>
    <property type="evidence" value="ECO:0007669"/>
    <property type="project" value="InterPro"/>
</dbReference>
<comment type="caution">
    <text evidence="8">The sequence shown here is derived from an EMBL/GenBank/DDBJ whole genome shotgun (WGS) entry which is preliminary data.</text>
</comment>
<dbReference type="GO" id="GO:0008017">
    <property type="term" value="F:microtubule binding"/>
    <property type="evidence" value="ECO:0007669"/>
    <property type="project" value="InterPro"/>
</dbReference>
<keyword evidence="4" id="KW-0493">Microtubule</keyword>
<feature type="non-terminal residue" evidence="8">
    <location>
        <position position="1"/>
    </location>
</feature>
<dbReference type="EMBL" id="LXQA010077375">
    <property type="protein sequence ID" value="MCI10723.1"/>
    <property type="molecule type" value="Genomic_DNA"/>
</dbReference>
<keyword evidence="5" id="KW-0206">Cytoskeleton</keyword>
<evidence type="ECO:0000256" key="1">
    <source>
        <dbReference type="ARBA" id="ARBA00004245"/>
    </source>
</evidence>
<accession>A0A392PF47</accession>
<dbReference type="PANTHER" id="PTHR46372">
    <property type="entry name" value="PROTEIN WVD2-LIKE 3"/>
    <property type="match status" value="1"/>
</dbReference>
<reference evidence="8 9" key="1">
    <citation type="journal article" date="2018" name="Front. Plant Sci.">
        <title>Red Clover (Trifolium pratense) and Zigzag Clover (T. medium) - A Picture of Genomic Similarities and Differences.</title>
        <authorList>
            <person name="Dluhosova J."/>
            <person name="Istvanek J."/>
            <person name="Nedelnik J."/>
            <person name="Repkova J."/>
        </authorList>
    </citation>
    <scope>NUCLEOTIDE SEQUENCE [LARGE SCALE GENOMIC DNA]</scope>
    <source>
        <strain evidence="9">cv. 10/8</strain>
        <tissue evidence="8">Leaf</tissue>
    </source>
</reference>
<organism evidence="8 9">
    <name type="scientific">Trifolium medium</name>
    <dbReference type="NCBI Taxonomy" id="97028"/>
    <lineage>
        <taxon>Eukaryota</taxon>
        <taxon>Viridiplantae</taxon>
        <taxon>Streptophyta</taxon>
        <taxon>Embryophyta</taxon>
        <taxon>Tracheophyta</taxon>
        <taxon>Spermatophyta</taxon>
        <taxon>Magnoliopsida</taxon>
        <taxon>eudicotyledons</taxon>
        <taxon>Gunneridae</taxon>
        <taxon>Pentapetalae</taxon>
        <taxon>rosids</taxon>
        <taxon>fabids</taxon>
        <taxon>Fabales</taxon>
        <taxon>Fabaceae</taxon>
        <taxon>Papilionoideae</taxon>
        <taxon>50 kb inversion clade</taxon>
        <taxon>NPAAA clade</taxon>
        <taxon>Hologalegina</taxon>
        <taxon>IRL clade</taxon>
        <taxon>Trifolieae</taxon>
        <taxon>Trifolium</taxon>
    </lineage>
</organism>
<sequence>SLTPRRKSNGFGFSFRLEERAEKRKEFFSKLEEKIQEKEAEKSNLQEKSKESQEAEIKKLRKKMTFKAAPMPSFYKEPPPKVELKKVTPLAI</sequence>
<dbReference type="InterPro" id="IPR027329">
    <property type="entry name" value="TPX2_C"/>
</dbReference>